<sequence length="55" mass="6241">MRWPLLAVLVIICSFIGSLAADFVFGEIAKHWLQTHMQSILQMFVNQLDAYFGGL</sequence>
<dbReference type="RefSeq" id="WP_377945349.1">
    <property type="nucleotide sequence ID" value="NZ_JBHUCX010000092.1"/>
</dbReference>
<dbReference type="EMBL" id="JBHUCX010000092">
    <property type="protein sequence ID" value="MFD1677457.1"/>
    <property type="molecule type" value="Genomic_DNA"/>
</dbReference>
<evidence type="ECO:0000313" key="1">
    <source>
        <dbReference type="EMBL" id="MFD1677457.1"/>
    </source>
</evidence>
<proteinExistence type="predicted"/>
<comment type="caution">
    <text evidence="1">The sequence shown here is derived from an EMBL/GenBank/DDBJ whole genome shotgun (WGS) entry which is preliminary data.</text>
</comment>
<dbReference type="Proteomes" id="UP001597079">
    <property type="component" value="Unassembled WGS sequence"/>
</dbReference>
<protein>
    <submittedName>
        <fullName evidence="1">Uncharacterized protein</fullName>
    </submittedName>
</protein>
<gene>
    <name evidence="1" type="ORF">ACFSB2_22610</name>
</gene>
<accession>A0ABW4JMN7</accession>
<keyword evidence="2" id="KW-1185">Reference proteome</keyword>
<organism evidence="1 2">
    <name type="scientific">Alicyclobacillus fodiniaquatilis</name>
    <dbReference type="NCBI Taxonomy" id="1661150"/>
    <lineage>
        <taxon>Bacteria</taxon>
        <taxon>Bacillati</taxon>
        <taxon>Bacillota</taxon>
        <taxon>Bacilli</taxon>
        <taxon>Bacillales</taxon>
        <taxon>Alicyclobacillaceae</taxon>
        <taxon>Alicyclobacillus</taxon>
    </lineage>
</organism>
<reference evidence="2" key="1">
    <citation type="journal article" date="2019" name="Int. J. Syst. Evol. Microbiol.">
        <title>The Global Catalogue of Microorganisms (GCM) 10K type strain sequencing project: providing services to taxonomists for standard genome sequencing and annotation.</title>
        <authorList>
            <consortium name="The Broad Institute Genomics Platform"/>
            <consortium name="The Broad Institute Genome Sequencing Center for Infectious Disease"/>
            <person name="Wu L."/>
            <person name="Ma J."/>
        </authorList>
    </citation>
    <scope>NUCLEOTIDE SEQUENCE [LARGE SCALE GENOMIC DNA]</scope>
    <source>
        <strain evidence="2">CGMCC 1.12286</strain>
    </source>
</reference>
<name>A0ABW4JMN7_9BACL</name>
<evidence type="ECO:0000313" key="2">
    <source>
        <dbReference type="Proteomes" id="UP001597079"/>
    </source>
</evidence>